<dbReference type="EMBL" id="SMOD01000028">
    <property type="protein sequence ID" value="TDG04487.1"/>
    <property type="molecule type" value="Genomic_DNA"/>
</dbReference>
<accession>A0A4V2ZVC1</accession>
<evidence type="ECO:0000313" key="1">
    <source>
        <dbReference type="EMBL" id="TDG04487.1"/>
    </source>
</evidence>
<sequence>MSLVSKTFATPLDLYRAISRVWSGDTSSPTHAWSASNPAQNHCSVTALVVHDYFGGDILTTQTSGGTHFYNLIDGKKWDLTVSQFAEPVPYDDTPSTREAALADTSQEKYALLTARLKRGK</sequence>
<reference evidence="1 2" key="1">
    <citation type="submission" date="2019-03" db="EMBL/GenBank/DDBJ databases">
        <title>Paraburkholderia sp. isolated from native Mimosa gymnas in Guartela State Park, Brazil.</title>
        <authorList>
            <person name="Paulitsch F."/>
            <person name="Hungria M."/>
            <person name="Delamuta J.R.M."/>
            <person name="Ribeiro R.A."/>
            <person name="Dall'Agnol R."/>
            <person name="Silva J.S.B."/>
        </authorList>
    </citation>
    <scope>NUCLEOTIDE SEQUENCE [LARGE SCALE GENOMIC DNA]</scope>
    <source>
        <strain evidence="1 2">CNPSo 3008</strain>
    </source>
</reference>
<dbReference type="OrthoDB" id="9792518at2"/>
<name>A0A4V2ZVC1_9BURK</name>
<organism evidence="1 2">
    <name type="scientific">Paraburkholderia guartelaensis</name>
    <dbReference type="NCBI Taxonomy" id="2546446"/>
    <lineage>
        <taxon>Bacteria</taxon>
        <taxon>Pseudomonadati</taxon>
        <taxon>Pseudomonadota</taxon>
        <taxon>Betaproteobacteria</taxon>
        <taxon>Burkholderiales</taxon>
        <taxon>Burkholderiaceae</taxon>
        <taxon>Paraburkholderia</taxon>
    </lineage>
</organism>
<proteinExistence type="predicted"/>
<evidence type="ECO:0000313" key="2">
    <source>
        <dbReference type="Proteomes" id="UP000295606"/>
    </source>
</evidence>
<dbReference type="InterPro" id="IPR056238">
    <property type="entry name" value="YunG-like"/>
</dbReference>
<dbReference type="Pfam" id="PF24585">
    <property type="entry name" value="YunG"/>
    <property type="match status" value="1"/>
</dbReference>
<gene>
    <name evidence="1" type="ORF">E1N52_29675</name>
</gene>
<dbReference type="Proteomes" id="UP000295606">
    <property type="component" value="Unassembled WGS sequence"/>
</dbReference>
<dbReference type="AlphaFoldDB" id="A0A4V2ZVC1"/>
<comment type="caution">
    <text evidence="1">The sequence shown here is derived from an EMBL/GenBank/DDBJ whole genome shotgun (WGS) entry which is preliminary data.</text>
</comment>
<protein>
    <recommendedName>
        <fullName evidence="3">YunG</fullName>
    </recommendedName>
</protein>
<evidence type="ECO:0008006" key="3">
    <source>
        <dbReference type="Google" id="ProtNLM"/>
    </source>
</evidence>